<dbReference type="EMBL" id="BFAD01000002">
    <property type="protein sequence ID" value="GBE79767.1"/>
    <property type="molecule type" value="Genomic_DNA"/>
</dbReference>
<proteinExistence type="predicted"/>
<dbReference type="RefSeq" id="XP_027610680.1">
    <property type="nucleotide sequence ID" value="XM_027754879.1"/>
</dbReference>
<evidence type="ECO:0000256" key="2">
    <source>
        <dbReference type="ARBA" id="ARBA00022771"/>
    </source>
</evidence>
<feature type="region of interest" description="Disordered" evidence="5">
    <location>
        <begin position="111"/>
        <end position="133"/>
    </location>
</feature>
<dbReference type="InParanoid" id="A0A401GC85"/>
<evidence type="ECO:0000259" key="6">
    <source>
        <dbReference type="PROSITE" id="PS50089"/>
    </source>
</evidence>
<name>A0A401GC85_9APHY</name>
<dbReference type="OrthoDB" id="8062037at2759"/>
<comment type="caution">
    <text evidence="7">The sequence shown here is derived from an EMBL/GenBank/DDBJ whole genome shotgun (WGS) entry which is preliminary data.</text>
</comment>
<gene>
    <name evidence="7" type="ORF">SCP_0209680</name>
</gene>
<evidence type="ECO:0000313" key="7">
    <source>
        <dbReference type="EMBL" id="GBE79767.1"/>
    </source>
</evidence>
<reference evidence="7 8" key="1">
    <citation type="journal article" date="2018" name="Sci. Rep.">
        <title>Genome sequence of the cauliflower mushroom Sparassis crispa (Hanabiratake) and its association with beneficial usage.</title>
        <authorList>
            <person name="Kiyama R."/>
            <person name="Furutani Y."/>
            <person name="Kawaguchi K."/>
            <person name="Nakanishi T."/>
        </authorList>
    </citation>
    <scope>NUCLEOTIDE SEQUENCE [LARGE SCALE GENOMIC DNA]</scope>
</reference>
<accession>A0A401GC85</accession>
<feature type="compositionally biased region" description="Acidic residues" evidence="5">
    <location>
        <begin position="169"/>
        <end position="182"/>
    </location>
</feature>
<organism evidence="7 8">
    <name type="scientific">Sparassis crispa</name>
    <dbReference type="NCBI Taxonomy" id="139825"/>
    <lineage>
        <taxon>Eukaryota</taxon>
        <taxon>Fungi</taxon>
        <taxon>Dikarya</taxon>
        <taxon>Basidiomycota</taxon>
        <taxon>Agaricomycotina</taxon>
        <taxon>Agaricomycetes</taxon>
        <taxon>Polyporales</taxon>
        <taxon>Sparassidaceae</taxon>
        <taxon>Sparassis</taxon>
    </lineage>
</organism>
<evidence type="ECO:0000256" key="1">
    <source>
        <dbReference type="ARBA" id="ARBA00022723"/>
    </source>
</evidence>
<dbReference type="InterPro" id="IPR001841">
    <property type="entry name" value="Znf_RING"/>
</dbReference>
<protein>
    <recommendedName>
        <fullName evidence="6">RING-type domain-containing protein</fullName>
    </recommendedName>
</protein>
<dbReference type="Gene3D" id="3.30.40.10">
    <property type="entry name" value="Zinc/RING finger domain, C3HC4 (zinc finger)"/>
    <property type="match status" value="1"/>
</dbReference>
<keyword evidence="3" id="KW-0862">Zinc</keyword>
<feature type="domain" description="RING-type" evidence="6">
    <location>
        <begin position="36"/>
        <end position="100"/>
    </location>
</feature>
<keyword evidence="1" id="KW-0479">Metal-binding</keyword>
<feature type="region of interest" description="Disordered" evidence="5">
    <location>
        <begin position="165"/>
        <end position="199"/>
    </location>
</feature>
<evidence type="ECO:0000313" key="8">
    <source>
        <dbReference type="Proteomes" id="UP000287166"/>
    </source>
</evidence>
<sequence>MDDPTDIFLTTQERIGLAISKLPTLTKSQIPLDDSCPICLISFKAIYDKPEDRENELVGLTPEPIPLGGVTKLDVCGHVFCREDLIEWIRGRHGTCPACRHTFLNVRPISDSDYESSDGDYVPGEDDEEEEEEDGFLDIDGFTDMDAEFDVDEMDLEVDAVSEFGGGVWDDEGEYEDADESMENLGLSDGDGSESLSEGELFVTPEENLLVDDAGVYDDETYLSAPEDDNAAEESK</sequence>
<feature type="compositionally biased region" description="Low complexity" evidence="5">
    <location>
        <begin position="185"/>
        <end position="199"/>
    </location>
</feature>
<keyword evidence="2 4" id="KW-0863">Zinc-finger</keyword>
<evidence type="ECO:0000256" key="3">
    <source>
        <dbReference type="ARBA" id="ARBA00022833"/>
    </source>
</evidence>
<dbReference type="AlphaFoldDB" id="A0A401GC85"/>
<keyword evidence="8" id="KW-1185">Reference proteome</keyword>
<dbReference type="Pfam" id="PF00097">
    <property type="entry name" value="zf-C3HC4"/>
    <property type="match status" value="1"/>
</dbReference>
<dbReference type="STRING" id="139825.A0A401GC85"/>
<dbReference type="InterPro" id="IPR013083">
    <property type="entry name" value="Znf_RING/FYVE/PHD"/>
</dbReference>
<dbReference type="GO" id="GO:0008270">
    <property type="term" value="F:zinc ion binding"/>
    <property type="evidence" value="ECO:0007669"/>
    <property type="project" value="UniProtKB-KW"/>
</dbReference>
<dbReference type="SUPFAM" id="SSF57850">
    <property type="entry name" value="RING/U-box"/>
    <property type="match status" value="1"/>
</dbReference>
<dbReference type="Proteomes" id="UP000287166">
    <property type="component" value="Unassembled WGS sequence"/>
</dbReference>
<dbReference type="PROSITE" id="PS50089">
    <property type="entry name" value="ZF_RING_2"/>
    <property type="match status" value="1"/>
</dbReference>
<dbReference type="GeneID" id="38776684"/>
<evidence type="ECO:0000256" key="5">
    <source>
        <dbReference type="SAM" id="MobiDB-lite"/>
    </source>
</evidence>
<evidence type="ECO:0000256" key="4">
    <source>
        <dbReference type="PROSITE-ProRule" id="PRU00175"/>
    </source>
</evidence>
<dbReference type="InterPro" id="IPR018957">
    <property type="entry name" value="Znf_C3HC4_RING-type"/>
</dbReference>
<feature type="compositionally biased region" description="Acidic residues" evidence="5">
    <location>
        <begin position="112"/>
        <end position="133"/>
    </location>
</feature>